<evidence type="ECO:0000313" key="1">
    <source>
        <dbReference type="EMBL" id="GIX99210.1"/>
    </source>
</evidence>
<reference evidence="1 2" key="1">
    <citation type="submission" date="2021-06" db="EMBL/GenBank/DDBJ databases">
        <title>Caerostris darwini draft genome.</title>
        <authorList>
            <person name="Kono N."/>
            <person name="Arakawa K."/>
        </authorList>
    </citation>
    <scope>NUCLEOTIDE SEQUENCE [LARGE SCALE GENOMIC DNA]</scope>
</reference>
<proteinExistence type="predicted"/>
<keyword evidence="2" id="KW-1185">Reference proteome</keyword>
<evidence type="ECO:0000313" key="2">
    <source>
        <dbReference type="Proteomes" id="UP001054837"/>
    </source>
</evidence>
<organism evidence="1 2">
    <name type="scientific">Caerostris darwini</name>
    <dbReference type="NCBI Taxonomy" id="1538125"/>
    <lineage>
        <taxon>Eukaryota</taxon>
        <taxon>Metazoa</taxon>
        <taxon>Ecdysozoa</taxon>
        <taxon>Arthropoda</taxon>
        <taxon>Chelicerata</taxon>
        <taxon>Arachnida</taxon>
        <taxon>Araneae</taxon>
        <taxon>Araneomorphae</taxon>
        <taxon>Entelegynae</taxon>
        <taxon>Araneoidea</taxon>
        <taxon>Araneidae</taxon>
        <taxon>Caerostris</taxon>
    </lineage>
</organism>
<gene>
    <name evidence="1" type="ORF">CDAR_259041</name>
</gene>
<sequence>MPKDDENKSDTSTSIIAKSFEKLVEQPSASQISGDWRPCEDYRAPSNVLDRYPLPFLKWFYFTWKEIFFLHRLSSRISTNSSARNRHSKNDHHNPFRPPTPFSFPQLLSGYLNSLSWFPWIPQCGPNLPMIHKNTAYHPQSNGLTEQQHRIIKASLKYHLKQNKTLVGVLLFVLLRLCSALKENTWSCTCLPEEFFTKISNVLHSDFVQRLQNIIRGLKPPPTTTHGNKTVFVQKQLSNCSHVFVYNNAAISSLQLVNLGSNFVKRRA</sequence>
<dbReference type="GO" id="GO:0003676">
    <property type="term" value="F:nucleic acid binding"/>
    <property type="evidence" value="ECO:0007669"/>
    <property type="project" value="InterPro"/>
</dbReference>
<dbReference type="PANTHER" id="PTHR38681:SF1">
    <property type="entry name" value="RETROVIRUS-RELATED POL POLYPROTEIN FROM TRANSPOSON 412-LIKE PROTEIN"/>
    <property type="match status" value="1"/>
</dbReference>
<dbReference type="InterPro" id="IPR012337">
    <property type="entry name" value="RNaseH-like_sf"/>
</dbReference>
<dbReference type="SUPFAM" id="SSF53098">
    <property type="entry name" value="Ribonuclease H-like"/>
    <property type="match status" value="1"/>
</dbReference>
<comment type="caution">
    <text evidence="1">The sequence shown here is derived from an EMBL/GenBank/DDBJ whole genome shotgun (WGS) entry which is preliminary data.</text>
</comment>
<dbReference type="Proteomes" id="UP001054837">
    <property type="component" value="Unassembled WGS sequence"/>
</dbReference>
<dbReference type="PANTHER" id="PTHR38681">
    <property type="entry name" value="RETROVIRUS-RELATED POL POLYPROTEIN FROM TRANSPOSON 412-LIKE PROTEIN-RELATED"/>
    <property type="match status" value="1"/>
</dbReference>
<dbReference type="EMBL" id="BPLQ01003277">
    <property type="protein sequence ID" value="GIX99210.1"/>
    <property type="molecule type" value="Genomic_DNA"/>
</dbReference>
<name>A0AAV4PS76_9ARAC</name>
<dbReference type="InterPro" id="IPR036397">
    <property type="entry name" value="RNaseH_sf"/>
</dbReference>
<accession>A0AAV4PS76</accession>
<dbReference type="Gene3D" id="3.30.420.10">
    <property type="entry name" value="Ribonuclease H-like superfamily/Ribonuclease H"/>
    <property type="match status" value="1"/>
</dbReference>
<protein>
    <recommendedName>
        <fullName evidence="3">Integrase catalytic domain-containing protein</fullName>
    </recommendedName>
</protein>
<evidence type="ECO:0008006" key="3">
    <source>
        <dbReference type="Google" id="ProtNLM"/>
    </source>
</evidence>
<dbReference type="AlphaFoldDB" id="A0AAV4PS76"/>